<dbReference type="Proteomes" id="UP000279259">
    <property type="component" value="Unassembled WGS sequence"/>
</dbReference>
<comment type="caution">
    <text evidence="2">The sequence shown here is derived from an EMBL/GenBank/DDBJ whole genome shotgun (WGS) entry which is preliminary data.</text>
</comment>
<feature type="region of interest" description="Disordered" evidence="1">
    <location>
        <begin position="1"/>
        <end position="21"/>
    </location>
</feature>
<evidence type="ECO:0000256" key="1">
    <source>
        <dbReference type="SAM" id="MobiDB-lite"/>
    </source>
</evidence>
<reference evidence="2 3" key="1">
    <citation type="submission" date="2018-11" db="EMBL/GenBank/DDBJ databases">
        <title>Genome sequence of Saitozyma podzolica DSM 27192.</title>
        <authorList>
            <person name="Aliyu H."/>
            <person name="Gorte O."/>
            <person name="Ochsenreither K."/>
        </authorList>
    </citation>
    <scope>NUCLEOTIDE SEQUENCE [LARGE SCALE GENOMIC DNA]</scope>
    <source>
        <strain evidence="2 3">DSM 27192</strain>
    </source>
</reference>
<organism evidence="2 3">
    <name type="scientific">Saitozyma podzolica</name>
    <dbReference type="NCBI Taxonomy" id="1890683"/>
    <lineage>
        <taxon>Eukaryota</taxon>
        <taxon>Fungi</taxon>
        <taxon>Dikarya</taxon>
        <taxon>Basidiomycota</taxon>
        <taxon>Agaricomycotina</taxon>
        <taxon>Tremellomycetes</taxon>
        <taxon>Tremellales</taxon>
        <taxon>Trimorphomycetaceae</taxon>
        <taxon>Saitozyma</taxon>
    </lineage>
</organism>
<evidence type="ECO:0000313" key="2">
    <source>
        <dbReference type="EMBL" id="RSH90218.1"/>
    </source>
</evidence>
<feature type="compositionally biased region" description="Polar residues" evidence="1">
    <location>
        <begin position="1"/>
        <end position="11"/>
    </location>
</feature>
<dbReference type="OrthoDB" id="10278120at2759"/>
<gene>
    <name evidence="2" type="ORF">EHS25_001552</name>
</gene>
<name>A0A427YGJ9_9TREE</name>
<proteinExistence type="predicted"/>
<dbReference type="EMBL" id="RSCD01000011">
    <property type="protein sequence ID" value="RSH90218.1"/>
    <property type="molecule type" value="Genomic_DNA"/>
</dbReference>
<evidence type="ECO:0000313" key="3">
    <source>
        <dbReference type="Proteomes" id="UP000279259"/>
    </source>
</evidence>
<keyword evidence="3" id="KW-1185">Reference proteome</keyword>
<sequence length="64" mass="6855">MDAITATLSSSPRDEEQVRNQPGFGCVIAHSAKPVNDEQVRNQPGFGCVIARSAPVNDEQTGRT</sequence>
<dbReference type="AlphaFoldDB" id="A0A427YGJ9"/>
<accession>A0A427YGJ9</accession>
<protein>
    <submittedName>
        <fullName evidence="2">Uncharacterized protein</fullName>
    </submittedName>
</protein>